<keyword evidence="2" id="KW-1003">Cell membrane</keyword>
<comment type="subcellular location">
    <subcellularLocation>
        <location evidence="1">Cell membrane</location>
        <topology evidence="1">Single-pass membrane protein</topology>
    </subcellularLocation>
</comment>
<feature type="transmembrane region" description="Helical" evidence="6">
    <location>
        <begin position="662"/>
        <end position="684"/>
    </location>
</feature>
<evidence type="ECO:0000256" key="2">
    <source>
        <dbReference type="ARBA" id="ARBA00022475"/>
    </source>
</evidence>
<evidence type="ECO:0000256" key="4">
    <source>
        <dbReference type="ARBA" id="ARBA00022989"/>
    </source>
</evidence>
<dbReference type="Pfam" id="PF03170">
    <property type="entry name" value="BcsB"/>
    <property type="match status" value="1"/>
</dbReference>
<evidence type="ECO:0000256" key="5">
    <source>
        <dbReference type="ARBA" id="ARBA00023136"/>
    </source>
</evidence>
<dbReference type="eggNOG" id="ENOG502Z7S8">
    <property type="taxonomic scope" value="Bacteria"/>
</dbReference>
<dbReference type="AlphaFoldDB" id="A0A0R2HVW6"/>
<dbReference type="Gene3D" id="2.60.120.260">
    <property type="entry name" value="Galactose-binding domain-like"/>
    <property type="match status" value="2"/>
</dbReference>
<protein>
    <submittedName>
        <fullName evidence="8">Cellulose synthase catalytic subunit</fullName>
    </submittedName>
</protein>
<reference evidence="8 9" key="1">
    <citation type="journal article" date="2015" name="Genome Announc.">
        <title>Expanding the biotechnology potential of lactobacilli through comparative genomics of 213 strains and associated genera.</title>
        <authorList>
            <person name="Sun Z."/>
            <person name="Harris H.M."/>
            <person name="McCann A."/>
            <person name="Guo C."/>
            <person name="Argimon S."/>
            <person name="Zhang W."/>
            <person name="Yang X."/>
            <person name="Jeffery I.B."/>
            <person name="Cooney J.C."/>
            <person name="Kagawa T.F."/>
            <person name="Liu W."/>
            <person name="Song Y."/>
            <person name="Salvetti E."/>
            <person name="Wrobel A."/>
            <person name="Rasinkangas P."/>
            <person name="Parkhill J."/>
            <person name="Rea M.C."/>
            <person name="O'Sullivan O."/>
            <person name="Ritari J."/>
            <person name="Douillard F.P."/>
            <person name="Paul Ross R."/>
            <person name="Yang R."/>
            <person name="Briner A.E."/>
            <person name="Felis G.E."/>
            <person name="de Vos W.M."/>
            <person name="Barrangou R."/>
            <person name="Klaenhammer T.R."/>
            <person name="Caufield P.W."/>
            <person name="Cui Y."/>
            <person name="Zhang H."/>
            <person name="O'Toole P.W."/>
        </authorList>
    </citation>
    <scope>NUCLEOTIDE SEQUENCE [LARGE SCALE GENOMIC DNA]</scope>
    <source>
        <strain evidence="8 9">DSM 20623</strain>
    </source>
</reference>
<dbReference type="GO" id="GO:0006011">
    <property type="term" value="P:UDP-alpha-D-glucose metabolic process"/>
    <property type="evidence" value="ECO:0007669"/>
    <property type="project" value="InterPro"/>
</dbReference>
<dbReference type="GeneID" id="89589928"/>
<name>A0A0R2HVW6_CARDV</name>
<keyword evidence="7" id="KW-0732">Signal</keyword>
<evidence type="ECO:0000313" key="8">
    <source>
        <dbReference type="EMBL" id="KRN56603.1"/>
    </source>
</evidence>
<dbReference type="EMBL" id="JQBS01000024">
    <property type="protein sequence ID" value="KRN56603.1"/>
    <property type="molecule type" value="Genomic_DNA"/>
</dbReference>
<dbReference type="Proteomes" id="UP000051658">
    <property type="component" value="Unassembled WGS sequence"/>
</dbReference>
<evidence type="ECO:0000313" key="9">
    <source>
        <dbReference type="Proteomes" id="UP000051658"/>
    </source>
</evidence>
<keyword evidence="4 6" id="KW-1133">Transmembrane helix</keyword>
<organism evidence="8 9">
    <name type="scientific">Carnobacterium divergens DSM 20623</name>
    <dbReference type="NCBI Taxonomy" id="1449336"/>
    <lineage>
        <taxon>Bacteria</taxon>
        <taxon>Bacillati</taxon>
        <taxon>Bacillota</taxon>
        <taxon>Bacilli</taxon>
        <taxon>Lactobacillales</taxon>
        <taxon>Carnobacteriaceae</taxon>
        <taxon>Carnobacterium</taxon>
    </lineage>
</organism>
<dbReference type="RefSeq" id="WP_034573120.1">
    <property type="nucleotide sequence ID" value="NZ_JQBS01000024.1"/>
</dbReference>
<gene>
    <name evidence="8" type="ORF">IV74_GL000851</name>
</gene>
<dbReference type="PATRIC" id="fig|1449336.4.peg.871"/>
<evidence type="ECO:0000256" key="3">
    <source>
        <dbReference type="ARBA" id="ARBA00022692"/>
    </source>
</evidence>
<dbReference type="PANTHER" id="PTHR39083">
    <property type="entry name" value="CYCLIC DI-GMP-BINDING PROTEIN"/>
    <property type="match status" value="1"/>
</dbReference>
<feature type="chain" id="PRO_5006417948" evidence="7">
    <location>
        <begin position="25"/>
        <end position="697"/>
    </location>
</feature>
<dbReference type="PANTHER" id="PTHR39083:SF1">
    <property type="entry name" value="CYCLIC DI-GMP-BINDING PROTEIN"/>
    <property type="match status" value="1"/>
</dbReference>
<feature type="signal peptide" evidence="7">
    <location>
        <begin position="1"/>
        <end position="24"/>
    </location>
</feature>
<sequence>MKQWIKMGLILAFLSMSVPMLAHAEGEEAAADKETFITNFQSTKSSLVGSAPTSNLYFKLLDYWDVDQVTLNLDYNVSQLTKNEASSITISVNGTKFYSFRPTESTQERQSLTLEIPKDLLRKGENELKVEGVIVTKETQDVCSVTQSAADWLHIYNGSNVGVAYTKQPMSTTIQQFNSYFGGMDTTIQKKVAVLVPDKANETELQSAVYALSGYAKKNETDGATIPVSTFSDTSSMGLPYTIVVAEYKNLPTEYQSKIDAEKVEKDAVIQLLKIENKAVLIVTSNDPKALIKAGRFVANDELMSQISSDQKVVTTTTETASQPLKINDELALTKTGDEVRGAGHQEKKYFMSLPANRSIAENSEVNLAFRYAKNLDFDRSLVTVSINDIPIGSKKLNKEYADSDTVSFKMPADLSVVGNYTVTVSFDLEMKSVPCVADSSQTPWAYIAPESTLLINTQDRTDLLFQNYPFPFLQDGSYNQIGIVLPDKMDQNYYQSLTNVINLLGNYAEDNTGIVKFFPTTATKADLKNYNLILMGSPKDNPVIKSLNKELYFQYDKAGNGFVSNEKLSIESDYGKQIGTGQLIHSPYNEGSGALILTGATSESVYLASKEMASQTSVSKHSGDAFVIDKDKNSYAYRFKKSEDIGEKKTFVEKVQKNSTITIYLLAVTLVGISVIVGLFLAFRKNRKMKGDYDEK</sequence>
<evidence type="ECO:0000256" key="1">
    <source>
        <dbReference type="ARBA" id="ARBA00004162"/>
    </source>
</evidence>
<dbReference type="InterPro" id="IPR018513">
    <property type="entry name" value="Cell_synthase_bac"/>
</dbReference>
<keyword evidence="9" id="KW-1185">Reference proteome</keyword>
<evidence type="ECO:0000256" key="7">
    <source>
        <dbReference type="SAM" id="SignalP"/>
    </source>
</evidence>
<accession>A0A0R2HVW6</accession>
<comment type="caution">
    <text evidence="8">The sequence shown here is derived from an EMBL/GenBank/DDBJ whole genome shotgun (WGS) entry which is preliminary data.</text>
</comment>
<keyword evidence="5 6" id="KW-0472">Membrane</keyword>
<proteinExistence type="predicted"/>
<dbReference type="GO" id="GO:0005886">
    <property type="term" value="C:plasma membrane"/>
    <property type="evidence" value="ECO:0007669"/>
    <property type="project" value="UniProtKB-SubCell"/>
</dbReference>
<keyword evidence="3 6" id="KW-0812">Transmembrane</keyword>
<evidence type="ECO:0000256" key="6">
    <source>
        <dbReference type="SAM" id="Phobius"/>
    </source>
</evidence>